<dbReference type="PATRIC" id="fig|1121451.3.peg.994"/>
<proteinExistence type="predicted"/>
<reference evidence="1 2" key="1">
    <citation type="submission" date="2012-10" db="EMBL/GenBank/DDBJ databases">
        <authorList>
            <person name="Genoscope - CEA"/>
        </authorList>
    </citation>
    <scope>NUCLEOTIDE SEQUENCE [LARGE SCALE GENOMIC DNA]</scope>
    <source>
        <strain evidence="2">AM13 / DSM 14728</strain>
    </source>
</reference>
<dbReference type="KEGG" id="dhy:DESAM_20732"/>
<protein>
    <submittedName>
        <fullName evidence="1">Uncharacterized protein</fullName>
    </submittedName>
</protein>
<dbReference type="AlphaFoldDB" id="L0R8E2"/>
<dbReference type="HOGENOM" id="CLU_3042720_0_0_7"/>
<keyword evidence="2" id="KW-1185">Reference proteome</keyword>
<evidence type="ECO:0000313" key="2">
    <source>
        <dbReference type="Proteomes" id="UP000010808"/>
    </source>
</evidence>
<organism evidence="1 2">
    <name type="scientific">Maridesulfovibrio hydrothermalis AM13 = DSM 14728</name>
    <dbReference type="NCBI Taxonomy" id="1121451"/>
    <lineage>
        <taxon>Bacteria</taxon>
        <taxon>Pseudomonadati</taxon>
        <taxon>Thermodesulfobacteriota</taxon>
        <taxon>Desulfovibrionia</taxon>
        <taxon>Desulfovibrionales</taxon>
        <taxon>Desulfovibrionaceae</taxon>
        <taxon>Maridesulfovibrio</taxon>
    </lineage>
</organism>
<dbReference type="EMBL" id="FO203522">
    <property type="protein sequence ID" value="CCO23019.1"/>
    <property type="molecule type" value="Genomic_DNA"/>
</dbReference>
<sequence>MIAPEVKAYLIFCDHACRKSLEDMRIILYTDTVREKENIFEPATYDINFNMHWH</sequence>
<accession>L0R8E2</accession>
<evidence type="ECO:0000313" key="1">
    <source>
        <dbReference type="EMBL" id="CCO23019.1"/>
    </source>
</evidence>
<name>L0R8E2_9BACT</name>
<dbReference type="Proteomes" id="UP000010808">
    <property type="component" value="Chromosome"/>
</dbReference>
<gene>
    <name evidence="1" type="ORF">DESAM_20732</name>
</gene>
<dbReference type="STRING" id="1121451.DESAM_20732"/>